<dbReference type="Gene3D" id="4.10.240.10">
    <property type="entry name" value="Zn(2)-C6 fungal-type DNA-binding domain"/>
    <property type="match status" value="1"/>
</dbReference>
<feature type="coiled-coil region" evidence="8">
    <location>
        <begin position="89"/>
        <end position="116"/>
    </location>
</feature>
<evidence type="ECO:0000256" key="6">
    <source>
        <dbReference type="ARBA" id="ARBA00023163"/>
    </source>
</evidence>
<feature type="non-terminal residue" evidence="10">
    <location>
        <position position="1"/>
    </location>
</feature>
<evidence type="ECO:0000256" key="7">
    <source>
        <dbReference type="ARBA" id="ARBA00023242"/>
    </source>
</evidence>
<evidence type="ECO:0000256" key="3">
    <source>
        <dbReference type="ARBA" id="ARBA00022833"/>
    </source>
</evidence>
<keyword evidence="3" id="KW-0862">Zinc</keyword>
<keyword evidence="2" id="KW-0479">Metal-binding</keyword>
<feature type="compositionally biased region" description="Gly residues" evidence="9">
    <location>
        <begin position="633"/>
        <end position="643"/>
    </location>
</feature>
<dbReference type="GO" id="GO:0008270">
    <property type="term" value="F:zinc ion binding"/>
    <property type="evidence" value="ECO:0007669"/>
    <property type="project" value="InterPro"/>
</dbReference>
<feature type="region of interest" description="Disordered" evidence="9">
    <location>
        <begin position="550"/>
        <end position="575"/>
    </location>
</feature>
<feature type="compositionally biased region" description="Basic and acidic residues" evidence="9">
    <location>
        <begin position="614"/>
        <end position="623"/>
    </location>
</feature>
<dbReference type="EMBL" id="KL648585">
    <property type="protein sequence ID" value="KEY68205.1"/>
    <property type="molecule type" value="Genomic_DNA"/>
</dbReference>
<dbReference type="Proteomes" id="UP000028045">
    <property type="component" value="Unassembled WGS sequence"/>
</dbReference>
<comment type="subcellular location">
    <subcellularLocation>
        <location evidence="1">Nucleus</location>
    </subcellularLocation>
</comment>
<dbReference type="GO" id="GO:0000981">
    <property type="term" value="F:DNA-binding transcription factor activity, RNA polymerase II-specific"/>
    <property type="evidence" value="ECO:0007669"/>
    <property type="project" value="InterPro"/>
</dbReference>
<evidence type="ECO:0000256" key="9">
    <source>
        <dbReference type="SAM" id="MobiDB-lite"/>
    </source>
</evidence>
<evidence type="ECO:0000256" key="4">
    <source>
        <dbReference type="ARBA" id="ARBA00023015"/>
    </source>
</evidence>
<protein>
    <recommendedName>
        <fullName evidence="12">Transcription factor domain-containing protein</fullName>
    </recommendedName>
</protein>
<feature type="compositionally biased region" description="Polar residues" evidence="9">
    <location>
        <begin position="167"/>
        <end position="184"/>
    </location>
</feature>
<feature type="region of interest" description="Disordered" evidence="9">
    <location>
        <begin position="155"/>
        <end position="266"/>
    </location>
</feature>
<keyword evidence="7" id="KW-0539">Nucleus</keyword>
<evidence type="ECO:0000256" key="1">
    <source>
        <dbReference type="ARBA" id="ARBA00004123"/>
    </source>
</evidence>
<evidence type="ECO:0008006" key="12">
    <source>
        <dbReference type="Google" id="ProtNLM"/>
    </source>
</evidence>
<sequence length="716" mass="78166">LLLNRLAQEREGVRARESERGESALCVDRWTKHPNDERQVRRSVAAADQAQCLHSLPAETSKCSGLLPCDRCVSRGESCTYQDRVWRTKDDLRTEIANLQDSVAQVMALLERLTLAQSNFKIEPDLVREVQQGTPFGNVMRMLGVEYHASENGFSVDKDADGRLVPSASTAGTTASLPAQSAQDSPVDETASPPTDPGASSDVLGQSHAYQWHPATPPSITTSPSTGLPVPAADQSWSGSKVGTSPLPPATQPSWAMGPAPGEEAHNVRFSPASQQVASTQWGFLGIDIDEVHRAVGVYLEWELPGYSAICKEPFLEDLSTQRRRFCSEALVCAIMARSYQMEYDGDRTTREFRIKRLYNQARTLLIVERDALETMYPFIQTLTILASIEIVDNRMQEAWDLAFEAARLAILDALDHMERPQASDEHLQVRANAFCGAVSLPRLIRLVLAKGEPLDAPLFMRLGTNSDETPESRIERGIRLQRHFCALLPWCPPRNAFTWQVTEQAHTYMMFHFNEGCLQQNKADLFEVYPMLTKCFEAWMARPENQDMSPAIHERPHAGHEPAAARGADRVDPGAAGARVELQDELGARAGAPGLPFHPGHGHAGRGGPGGPEPRDAGDGRGRGATAEVGALGNGVQGGHDAGGAVVAPREGADLSGGRVEDVPVTYTIFMYRLKPVRGAPASSGVGHDKTICGSLLLAHGCLWKGGWEHHGRRR</sequence>
<gene>
    <name evidence="10" type="ORF">S7711_04742</name>
</gene>
<name>A0A084ASC6_STACB</name>
<keyword evidence="4" id="KW-0805">Transcription regulation</keyword>
<dbReference type="CDD" id="cd00067">
    <property type="entry name" value="GAL4"/>
    <property type="match status" value="1"/>
</dbReference>
<dbReference type="InterPro" id="IPR036864">
    <property type="entry name" value="Zn2-C6_fun-type_DNA-bd_sf"/>
</dbReference>
<evidence type="ECO:0000256" key="5">
    <source>
        <dbReference type="ARBA" id="ARBA00023125"/>
    </source>
</evidence>
<keyword evidence="6" id="KW-0804">Transcription</keyword>
<proteinExistence type="predicted"/>
<evidence type="ECO:0000313" key="10">
    <source>
        <dbReference type="EMBL" id="KEY68205.1"/>
    </source>
</evidence>
<dbReference type="GO" id="GO:0003677">
    <property type="term" value="F:DNA binding"/>
    <property type="evidence" value="ECO:0007669"/>
    <property type="project" value="UniProtKB-KW"/>
</dbReference>
<dbReference type="PANTHER" id="PTHR31313:SF4">
    <property type="entry name" value="CONIDIAL DEVELOPMENT PROTEIN FLUFFY"/>
    <property type="match status" value="1"/>
</dbReference>
<keyword evidence="5" id="KW-0238">DNA-binding</keyword>
<reference evidence="10 11" key="1">
    <citation type="journal article" date="2014" name="BMC Genomics">
        <title>Comparative genome sequencing reveals chemotype-specific gene clusters in the toxigenic black mold Stachybotrys.</title>
        <authorList>
            <person name="Semeiks J."/>
            <person name="Borek D."/>
            <person name="Otwinowski Z."/>
            <person name="Grishin N.V."/>
        </authorList>
    </citation>
    <scope>NUCLEOTIDE SEQUENCE [LARGE SCALE GENOMIC DNA]</scope>
    <source>
        <strain evidence="11">CBS 109288 / IBT 7711</strain>
    </source>
</reference>
<dbReference type="CDD" id="cd12148">
    <property type="entry name" value="fungal_TF_MHR"/>
    <property type="match status" value="1"/>
</dbReference>
<keyword evidence="8" id="KW-0175">Coiled coil</keyword>
<organism evidence="10 11">
    <name type="scientific">Stachybotrys chartarum (strain CBS 109288 / IBT 7711)</name>
    <name type="common">Toxic black mold</name>
    <name type="synonym">Stilbospora chartarum</name>
    <dbReference type="NCBI Taxonomy" id="1280523"/>
    <lineage>
        <taxon>Eukaryota</taxon>
        <taxon>Fungi</taxon>
        <taxon>Dikarya</taxon>
        <taxon>Ascomycota</taxon>
        <taxon>Pezizomycotina</taxon>
        <taxon>Sordariomycetes</taxon>
        <taxon>Hypocreomycetidae</taxon>
        <taxon>Hypocreales</taxon>
        <taxon>Stachybotryaceae</taxon>
        <taxon>Stachybotrys</taxon>
    </lineage>
</organism>
<dbReference type="PANTHER" id="PTHR31313">
    <property type="entry name" value="TY1 ENHANCER ACTIVATOR"/>
    <property type="match status" value="1"/>
</dbReference>
<dbReference type="InterPro" id="IPR051615">
    <property type="entry name" value="Transcr_Regulatory_Elem"/>
</dbReference>
<dbReference type="HOGENOM" id="CLU_386168_0_0_1"/>
<dbReference type="InterPro" id="IPR001138">
    <property type="entry name" value="Zn2Cys6_DnaBD"/>
</dbReference>
<dbReference type="AlphaFoldDB" id="A0A084ASC6"/>
<evidence type="ECO:0000256" key="2">
    <source>
        <dbReference type="ARBA" id="ARBA00022723"/>
    </source>
</evidence>
<evidence type="ECO:0000313" key="11">
    <source>
        <dbReference type="Proteomes" id="UP000028045"/>
    </source>
</evidence>
<evidence type="ECO:0000256" key="8">
    <source>
        <dbReference type="SAM" id="Coils"/>
    </source>
</evidence>
<accession>A0A084ASC6</accession>
<feature type="region of interest" description="Disordered" evidence="9">
    <location>
        <begin position="590"/>
        <end position="646"/>
    </location>
</feature>
<dbReference type="GO" id="GO:0005634">
    <property type="term" value="C:nucleus"/>
    <property type="evidence" value="ECO:0007669"/>
    <property type="project" value="UniProtKB-SubCell"/>
</dbReference>
<keyword evidence="11" id="KW-1185">Reference proteome</keyword>